<accession>A0A377KEH2</accession>
<dbReference type="InterPro" id="IPR004101">
    <property type="entry name" value="Mur_ligase_C"/>
</dbReference>
<dbReference type="PANTHER" id="PTHR43024:SF1">
    <property type="entry name" value="UDP-N-ACETYLMURAMOYL-TRIPEPTIDE--D-ALANYL-D-ALANINE LIGASE"/>
    <property type="match status" value="1"/>
</dbReference>
<evidence type="ECO:0000313" key="5">
    <source>
        <dbReference type="EMBL" id="STP22115.1"/>
    </source>
</evidence>
<evidence type="ECO:0000256" key="2">
    <source>
        <dbReference type="ARBA" id="ARBA00022741"/>
    </source>
</evidence>
<dbReference type="SUPFAM" id="SSF53244">
    <property type="entry name" value="MurD-like peptide ligases, peptide-binding domain"/>
    <property type="match status" value="1"/>
</dbReference>
<evidence type="ECO:0000313" key="6">
    <source>
        <dbReference type="Proteomes" id="UP000254181"/>
    </source>
</evidence>
<dbReference type="InterPro" id="IPR036615">
    <property type="entry name" value="Mur_ligase_C_dom_sf"/>
</dbReference>
<gene>
    <name evidence="5" type="primary">murF_1</name>
    <name evidence="5" type="ORF">NCTC9075_05589</name>
</gene>
<keyword evidence="2" id="KW-0547">Nucleotide-binding</keyword>
<reference evidence="5 6" key="1">
    <citation type="submission" date="2018-06" db="EMBL/GenBank/DDBJ databases">
        <authorList>
            <consortium name="Pathogen Informatics"/>
            <person name="Doyle S."/>
        </authorList>
    </citation>
    <scope>NUCLEOTIDE SEQUENCE [LARGE SCALE GENOMIC DNA]</scope>
    <source>
        <strain evidence="5 6">NCTC9075</strain>
    </source>
</reference>
<dbReference type="Proteomes" id="UP000254181">
    <property type="component" value="Unassembled WGS sequence"/>
</dbReference>
<name>A0A377KEH2_ECOLX</name>
<dbReference type="Gene3D" id="3.90.190.20">
    <property type="entry name" value="Mur ligase, C-terminal domain"/>
    <property type="match status" value="1"/>
</dbReference>
<dbReference type="AlphaFoldDB" id="A0A377KEH2"/>
<dbReference type="InterPro" id="IPR051046">
    <property type="entry name" value="MurCDEF_CellWall_CoF430Synth"/>
</dbReference>
<dbReference type="GO" id="GO:0005524">
    <property type="term" value="F:ATP binding"/>
    <property type="evidence" value="ECO:0007669"/>
    <property type="project" value="UniProtKB-KW"/>
</dbReference>
<dbReference type="EC" id="6.3.2.10" evidence="5"/>
<feature type="domain" description="Mur ligase C-terminal" evidence="4">
    <location>
        <begin position="22"/>
        <end position="102"/>
    </location>
</feature>
<sequence>MSVGATLDAIKAGLANLKAVPGRLFPIKLAENQLLLDDSYNANVGSMTAAVQVLAEMPGYRVLVVGDMAELGAESEACHVQVGEAAKAAGIDCVLSVGKQSHAISTASGGWRTFFR</sequence>
<evidence type="ECO:0000259" key="4">
    <source>
        <dbReference type="Pfam" id="PF02875"/>
    </source>
</evidence>
<dbReference type="PANTHER" id="PTHR43024">
    <property type="entry name" value="UDP-N-ACETYLMURAMOYL-TRIPEPTIDE--D-ALANYL-D-ALANINE LIGASE"/>
    <property type="match status" value="1"/>
</dbReference>
<dbReference type="Pfam" id="PF02875">
    <property type="entry name" value="Mur_ligase_C"/>
    <property type="match status" value="1"/>
</dbReference>
<evidence type="ECO:0000256" key="3">
    <source>
        <dbReference type="ARBA" id="ARBA00022840"/>
    </source>
</evidence>
<proteinExistence type="predicted"/>
<keyword evidence="3" id="KW-0067">ATP-binding</keyword>
<evidence type="ECO:0000256" key="1">
    <source>
        <dbReference type="ARBA" id="ARBA00022598"/>
    </source>
</evidence>
<organism evidence="5 6">
    <name type="scientific">Escherichia coli</name>
    <dbReference type="NCBI Taxonomy" id="562"/>
    <lineage>
        <taxon>Bacteria</taxon>
        <taxon>Pseudomonadati</taxon>
        <taxon>Pseudomonadota</taxon>
        <taxon>Gammaproteobacteria</taxon>
        <taxon>Enterobacterales</taxon>
        <taxon>Enterobacteriaceae</taxon>
        <taxon>Escherichia</taxon>
    </lineage>
</organism>
<dbReference type="GO" id="GO:0047480">
    <property type="term" value="F:UDP-N-acetylmuramoyl-tripeptide-D-alanyl-D-alanine ligase activity"/>
    <property type="evidence" value="ECO:0007669"/>
    <property type="project" value="UniProtKB-EC"/>
</dbReference>
<keyword evidence="1 5" id="KW-0436">Ligase</keyword>
<dbReference type="EMBL" id="UGEM01000004">
    <property type="protein sequence ID" value="STP22115.1"/>
    <property type="molecule type" value="Genomic_DNA"/>
</dbReference>
<protein>
    <submittedName>
        <fullName evidence="5">UDP-N-acetylmuramoyl-tripeptide--D-alanyl-D-ala ni ne ligase</fullName>
        <ecNumber evidence="5">6.3.2.10</ecNumber>
    </submittedName>
</protein>